<protein>
    <recommendedName>
        <fullName evidence="3">RNase H type-1 domain-containing protein</fullName>
    </recommendedName>
</protein>
<name>A0A835FRF3_9POAL</name>
<accession>A0A835FRF3</accession>
<reference evidence="1" key="1">
    <citation type="submission" date="2020-07" db="EMBL/GenBank/DDBJ databases">
        <title>Genome sequence and genetic diversity analysis of an under-domesticated orphan crop, white fonio (Digitaria exilis).</title>
        <authorList>
            <person name="Bennetzen J.L."/>
            <person name="Chen S."/>
            <person name="Ma X."/>
            <person name="Wang X."/>
            <person name="Yssel A.E.J."/>
            <person name="Chaluvadi S.R."/>
            <person name="Johnson M."/>
            <person name="Gangashetty P."/>
            <person name="Hamidou F."/>
            <person name="Sanogo M.D."/>
            <person name="Zwaenepoel A."/>
            <person name="Wallace J."/>
            <person name="Van De Peer Y."/>
            <person name="Van Deynze A."/>
        </authorList>
    </citation>
    <scope>NUCLEOTIDE SEQUENCE</scope>
    <source>
        <tissue evidence="1">Leaves</tissue>
    </source>
</reference>
<proteinExistence type="predicted"/>
<dbReference type="Proteomes" id="UP000636709">
    <property type="component" value="Unassembled WGS sequence"/>
</dbReference>
<sequence length="58" mass="6677">MLLLPVCEVINVRIECNRVAHELAHLAKRMVYCAVWRENAPICVNELHLEDCKHLIPG</sequence>
<dbReference type="OrthoDB" id="10467375at2759"/>
<evidence type="ECO:0000313" key="2">
    <source>
        <dbReference type="Proteomes" id="UP000636709"/>
    </source>
</evidence>
<evidence type="ECO:0000313" key="1">
    <source>
        <dbReference type="EMBL" id="KAF8769735.1"/>
    </source>
</evidence>
<evidence type="ECO:0008006" key="3">
    <source>
        <dbReference type="Google" id="ProtNLM"/>
    </source>
</evidence>
<keyword evidence="2" id="KW-1185">Reference proteome</keyword>
<comment type="caution">
    <text evidence="1">The sequence shown here is derived from an EMBL/GenBank/DDBJ whole genome shotgun (WGS) entry which is preliminary data.</text>
</comment>
<dbReference type="AlphaFoldDB" id="A0A835FRF3"/>
<dbReference type="EMBL" id="JACEFO010000430">
    <property type="protein sequence ID" value="KAF8769735.1"/>
    <property type="molecule type" value="Genomic_DNA"/>
</dbReference>
<gene>
    <name evidence="1" type="ORF">HU200_006344</name>
</gene>
<organism evidence="1 2">
    <name type="scientific">Digitaria exilis</name>
    <dbReference type="NCBI Taxonomy" id="1010633"/>
    <lineage>
        <taxon>Eukaryota</taxon>
        <taxon>Viridiplantae</taxon>
        <taxon>Streptophyta</taxon>
        <taxon>Embryophyta</taxon>
        <taxon>Tracheophyta</taxon>
        <taxon>Spermatophyta</taxon>
        <taxon>Magnoliopsida</taxon>
        <taxon>Liliopsida</taxon>
        <taxon>Poales</taxon>
        <taxon>Poaceae</taxon>
        <taxon>PACMAD clade</taxon>
        <taxon>Panicoideae</taxon>
        <taxon>Panicodae</taxon>
        <taxon>Paniceae</taxon>
        <taxon>Anthephorinae</taxon>
        <taxon>Digitaria</taxon>
    </lineage>
</organism>